<comment type="caution">
    <text evidence="1">The sequence shown here is derived from an EMBL/GenBank/DDBJ whole genome shotgun (WGS) entry which is preliminary data.</text>
</comment>
<evidence type="ECO:0000313" key="2">
    <source>
        <dbReference type="Proteomes" id="UP000604046"/>
    </source>
</evidence>
<dbReference type="InterPro" id="IPR013785">
    <property type="entry name" value="Aldolase_TIM"/>
</dbReference>
<dbReference type="SUPFAM" id="SSF51445">
    <property type="entry name" value="(Trans)glycosidases"/>
    <property type="match status" value="1"/>
</dbReference>
<keyword evidence="2" id="KW-1185">Reference proteome</keyword>
<accession>A0A812TTT9</accession>
<proteinExistence type="predicted"/>
<evidence type="ECO:0000313" key="1">
    <source>
        <dbReference type="EMBL" id="CAE7537657.1"/>
    </source>
</evidence>
<dbReference type="AlphaFoldDB" id="A0A812TTT9"/>
<dbReference type="OrthoDB" id="408370at2759"/>
<dbReference type="EMBL" id="CAJNDS010002593">
    <property type="protein sequence ID" value="CAE7537657.1"/>
    <property type="molecule type" value="Genomic_DNA"/>
</dbReference>
<dbReference type="Proteomes" id="UP000604046">
    <property type="component" value="Unassembled WGS sequence"/>
</dbReference>
<sequence length="557" mass="63253">MEHPLADHDLNKTFGMDLFGRVKHLASMNWEHQSFAFGAVIGAFAEEIQARRMFNQYLSHSRPQSWQGPLVHYNSWYDFTSWQDQSFFDPRRAASVQQRLWLAELLGELSQDQMNETSALRKIDIFHEELAGKRGVQIDSFLWDDGWDDPQRGMWAFNVDRFPNGFQNLVRAADSRNCSNGIWLSPWGGYGEAKDVRVAEAKRQGLEVNEHGLSLAGPRYREKFTAAAASFRHEAGVNLFKFDGIAGDPSEVPGEIEAMLSFSQELREVAPKGNVARQRSAAAKGRIWINLTTGTWPSPFFLLWVDSIWRGHRDVLAFSAEERPGLTIRQRWQLFRECIISAAIVQRARFFPIARLMIHGSVLSKHGDARALGLNLANDLDWAQEVWSHASLGLLLQELYISPDLMDSKRWDVLSGALKWARDHYATLEDTHWAISQGCNQQPYGWAAWRDGLGFLTLRNPSAKSVRTELFKLGDAFELPSSTEGQLQFRLIKRLTGSTGKWRCSSVRGAKKMQGTCVISSQQHTQVSLNDAELVILEFRVRPSQPHLESHGTRSEL</sequence>
<dbReference type="Gene3D" id="3.20.20.70">
    <property type="entry name" value="Aldolase class I"/>
    <property type="match status" value="1"/>
</dbReference>
<name>A0A812TTT9_9DINO</name>
<reference evidence="1" key="1">
    <citation type="submission" date="2021-02" db="EMBL/GenBank/DDBJ databases">
        <authorList>
            <person name="Dougan E. K."/>
            <person name="Rhodes N."/>
            <person name="Thang M."/>
            <person name="Chan C."/>
        </authorList>
    </citation>
    <scope>NUCLEOTIDE SEQUENCE</scope>
</reference>
<dbReference type="InterPro" id="IPR017853">
    <property type="entry name" value="GH"/>
</dbReference>
<evidence type="ECO:0008006" key="3">
    <source>
        <dbReference type="Google" id="ProtNLM"/>
    </source>
</evidence>
<protein>
    <recommendedName>
        <fullName evidence="3">Alpha-galactosidase</fullName>
    </recommendedName>
</protein>
<gene>
    <name evidence="1" type="ORF">SNAT2548_LOCUS30137</name>
</gene>
<organism evidence="1 2">
    <name type="scientific">Symbiodinium natans</name>
    <dbReference type="NCBI Taxonomy" id="878477"/>
    <lineage>
        <taxon>Eukaryota</taxon>
        <taxon>Sar</taxon>
        <taxon>Alveolata</taxon>
        <taxon>Dinophyceae</taxon>
        <taxon>Suessiales</taxon>
        <taxon>Symbiodiniaceae</taxon>
        <taxon>Symbiodinium</taxon>
    </lineage>
</organism>